<reference evidence="2" key="2">
    <citation type="submission" date="2025-08" db="UniProtKB">
        <authorList>
            <consortium name="Ensembl"/>
        </authorList>
    </citation>
    <scope>IDENTIFICATION</scope>
</reference>
<dbReference type="Ensembl" id="ENSACAT00000050609.1">
    <property type="protein sequence ID" value="ENSACAP00000036926.1"/>
    <property type="gene ID" value="ENSACAG00000038609.1"/>
</dbReference>
<feature type="region of interest" description="Disordered" evidence="1">
    <location>
        <begin position="78"/>
        <end position="99"/>
    </location>
</feature>
<evidence type="ECO:0000313" key="3">
    <source>
        <dbReference type="Proteomes" id="UP000001646"/>
    </source>
</evidence>
<feature type="region of interest" description="Disordered" evidence="1">
    <location>
        <begin position="1"/>
        <end position="60"/>
    </location>
</feature>
<accession>A0A803TNY6</accession>
<reference evidence="2" key="1">
    <citation type="submission" date="2009-12" db="EMBL/GenBank/DDBJ databases">
        <title>The Genome Sequence of Anolis carolinensis (Green Anole Lizard).</title>
        <authorList>
            <consortium name="The Genome Sequencing Platform"/>
            <person name="Di Palma F."/>
            <person name="Alfoldi J."/>
            <person name="Heiman D."/>
            <person name="Young S."/>
            <person name="Grabherr M."/>
            <person name="Johnson J."/>
            <person name="Lander E.S."/>
            <person name="Lindblad-Toh K."/>
        </authorList>
    </citation>
    <scope>NUCLEOTIDE SEQUENCE [LARGE SCALE GENOMIC DNA]</scope>
    <source>
        <strain evidence="2">JBL SC #1</strain>
    </source>
</reference>
<evidence type="ECO:0000256" key="1">
    <source>
        <dbReference type="SAM" id="MobiDB-lite"/>
    </source>
</evidence>
<dbReference type="InParanoid" id="A0A803TNY6"/>
<sequence>MLAWVQVPRAGDQGGPLGPSSFTRSSMPRLPCHAGAGSTGTQHGGGASQRAGERGGPFGPSSFTHLPVPQLLCHAGASSTGARPWRTSERVSPPSIPHSLTRLGSGSTGICQGDWGGERNLARSTRTLGLAGLNLVEFYCIDKFLHSVFLQKDATISVFSDIWGERVQFIYLFIYNIYTPPFSLEGTQGDLKNWQNLMPNMQS</sequence>
<dbReference type="AlphaFoldDB" id="A0A803TNY6"/>
<protein>
    <submittedName>
        <fullName evidence="2">Uncharacterized protein</fullName>
    </submittedName>
</protein>
<proteinExistence type="predicted"/>
<dbReference type="Proteomes" id="UP000001646">
    <property type="component" value="Unplaced"/>
</dbReference>
<name>A0A803TNY6_ANOCA</name>
<keyword evidence="3" id="KW-1185">Reference proteome</keyword>
<reference evidence="2" key="3">
    <citation type="submission" date="2025-09" db="UniProtKB">
        <authorList>
            <consortium name="Ensembl"/>
        </authorList>
    </citation>
    <scope>IDENTIFICATION</scope>
</reference>
<evidence type="ECO:0000313" key="2">
    <source>
        <dbReference type="Ensembl" id="ENSACAP00000036926.1"/>
    </source>
</evidence>
<organism evidence="2 3">
    <name type="scientific">Anolis carolinensis</name>
    <name type="common">Green anole</name>
    <name type="synonym">American chameleon</name>
    <dbReference type="NCBI Taxonomy" id="28377"/>
    <lineage>
        <taxon>Eukaryota</taxon>
        <taxon>Metazoa</taxon>
        <taxon>Chordata</taxon>
        <taxon>Craniata</taxon>
        <taxon>Vertebrata</taxon>
        <taxon>Euteleostomi</taxon>
        <taxon>Lepidosauria</taxon>
        <taxon>Squamata</taxon>
        <taxon>Bifurcata</taxon>
        <taxon>Unidentata</taxon>
        <taxon>Episquamata</taxon>
        <taxon>Toxicofera</taxon>
        <taxon>Iguania</taxon>
        <taxon>Dactyloidae</taxon>
        <taxon>Anolis</taxon>
    </lineage>
</organism>